<name>A0ABP1RGI2_9HEXA</name>
<dbReference type="Proteomes" id="UP001642540">
    <property type="component" value="Unassembled WGS sequence"/>
</dbReference>
<keyword evidence="1" id="KW-0812">Transmembrane</keyword>
<accession>A0ABP1RGI2</accession>
<protein>
    <submittedName>
        <fullName evidence="2">Uncharacterized protein</fullName>
    </submittedName>
</protein>
<keyword evidence="1" id="KW-0472">Membrane</keyword>
<comment type="caution">
    <text evidence="2">The sequence shown here is derived from an EMBL/GenBank/DDBJ whole genome shotgun (WGS) entry which is preliminary data.</text>
</comment>
<evidence type="ECO:0000313" key="2">
    <source>
        <dbReference type="EMBL" id="CAL8127576.1"/>
    </source>
</evidence>
<reference evidence="2 3" key="1">
    <citation type="submission" date="2024-08" db="EMBL/GenBank/DDBJ databases">
        <authorList>
            <person name="Cucini C."/>
            <person name="Frati F."/>
        </authorList>
    </citation>
    <scope>NUCLEOTIDE SEQUENCE [LARGE SCALE GENOMIC DNA]</scope>
</reference>
<organism evidence="2 3">
    <name type="scientific">Orchesella dallaii</name>
    <dbReference type="NCBI Taxonomy" id="48710"/>
    <lineage>
        <taxon>Eukaryota</taxon>
        <taxon>Metazoa</taxon>
        <taxon>Ecdysozoa</taxon>
        <taxon>Arthropoda</taxon>
        <taxon>Hexapoda</taxon>
        <taxon>Collembola</taxon>
        <taxon>Entomobryomorpha</taxon>
        <taxon>Entomobryoidea</taxon>
        <taxon>Orchesellidae</taxon>
        <taxon>Orchesellinae</taxon>
        <taxon>Orchesella</taxon>
    </lineage>
</organism>
<dbReference type="EMBL" id="CAXLJM020000072">
    <property type="protein sequence ID" value="CAL8127576.1"/>
    <property type="molecule type" value="Genomic_DNA"/>
</dbReference>
<keyword evidence="3" id="KW-1185">Reference proteome</keyword>
<feature type="transmembrane region" description="Helical" evidence="1">
    <location>
        <begin position="15"/>
        <end position="38"/>
    </location>
</feature>
<gene>
    <name evidence="2" type="ORF">ODALV1_LOCUS21901</name>
</gene>
<proteinExistence type="predicted"/>
<keyword evidence="1" id="KW-1133">Transmembrane helix</keyword>
<sequence>MEINKVCSMSTRTGIVTFGCLLIVMGLGKAVLFSFNLARSDFMDMERATNKSNPLHRNQTGESDCLVGELSEEKNQELHIKTSAEVFVNVAKAVMGMWILYQAVSMHERATAEIRNKRK</sequence>
<evidence type="ECO:0000256" key="1">
    <source>
        <dbReference type="SAM" id="Phobius"/>
    </source>
</evidence>
<evidence type="ECO:0000313" key="3">
    <source>
        <dbReference type="Proteomes" id="UP001642540"/>
    </source>
</evidence>